<name>A0A1L8R303_9ENTE</name>
<protein>
    <submittedName>
        <fullName evidence="1">Uncharacterized protein</fullName>
    </submittedName>
</protein>
<proteinExistence type="predicted"/>
<organism evidence="1 2">
    <name type="scientific">Enterococcus canintestini</name>
    <dbReference type="NCBI Taxonomy" id="317010"/>
    <lineage>
        <taxon>Bacteria</taxon>
        <taxon>Bacillati</taxon>
        <taxon>Bacillota</taxon>
        <taxon>Bacilli</taxon>
        <taxon>Lactobacillales</taxon>
        <taxon>Enterococcaceae</taxon>
        <taxon>Enterococcus</taxon>
    </lineage>
</organism>
<dbReference type="Proteomes" id="UP000182835">
    <property type="component" value="Unassembled WGS sequence"/>
</dbReference>
<accession>A0A1L8R303</accession>
<gene>
    <name evidence="1" type="ORF">RU96_GL001350</name>
</gene>
<evidence type="ECO:0000313" key="2">
    <source>
        <dbReference type="Proteomes" id="UP000182835"/>
    </source>
</evidence>
<comment type="caution">
    <text evidence="1">The sequence shown here is derived from an EMBL/GenBank/DDBJ whole genome shotgun (WGS) entry which is preliminary data.</text>
</comment>
<dbReference type="RefSeq" id="WP_249024182.1">
    <property type="nucleotide sequence ID" value="NZ_JBHLVQ010000037.1"/>
</dbReference>
<evidence type="ECO:0000313" key="1">
    <source>
        <dbReference type="EMBL" id="OJG14134.1"/>
    </source>
</evidence>
<dbReference type="EMBL" id="JXKG01000024">
    <property type="protein sequence ID" value="OJG14134.1"/>
    <property type="molecule type" value="Genomic_DNA"/>
</dbReference>
<dbReference type="AlphaFoldDB" id="A0A1L8R303"/>
<reference evidence="1 2" key="1">
    <citation type="submission" date="2014-12" db="EMBL/GenBank/DDBJ databases">
        <title>Draft genome sequences of 29 type strains of Enterococci.</title>
        <authorList>
            <person name="Zhong Z."/>
            <person name="Sun Z."/>
            <person name="Liu W."/>
            <person name="Zhang W."/>
            <person name="Zhang H."/>
        </authorList>
    </citation>
    <scope>NUCLEOTIDE SEQUENCE [LARGE SCALE GENOMIC DNA]</scope>
    <source>
        <strain evidence="1 2">DSM 21207</strain>
    </source>
</reference>
<sequence length="172" mass="20621">MKKKFRGLKRKWKLMITNLDKLAIDANYADDEIFIKESFEYFNRKISAPYKIELFDKLLHILNTKQKQDGKRCYLLWYLPNDIFESSILIFDGFIELENFLKERNYKVVDNDNYRLFLNKNKMPENYISARVKSEERVSVTATIENEEYINKISVILIANEKIISMVKKELN</sequence>